<keyword evidence="9" id="KW-1185">Reference proteome</keyword>
<evidence type="ECO:0000256" key="1">
    <source>
        <dbReference type="ARBA" id="ARBA00022741"/>
    </source>
</evidence>
<dbReference type="InterPro" id="IPR009000">
    <property type="entry name" value="Transl_B-barrel_sf"/>
</dbReference>
<organism evidence="8 9">
    <name type="scientific">Streptomyces orinoci</name>
    <name type="common">Streptoverticillium orinoci</name>
    <dbReference type="NCBI Taxonomy" id="67339"/>
    <lineage>
        <taxon>Bacteria</taxon>
        <taxon>Bacillati</taxon>
        <taxon>Actinomycetota</taxon>
        <taxon>Actinomycetes</taxon>
        <taxon>Kitasatosporales</taxon>
        <taxon>Streptomycetaceae</taxon>
        <taxon>Streptomyces</taxon>
    </lineage>
</organism>
<dbReference type="PANTHER" id="PTHR43721:SF22">
    <property type="entry name" value="ELONGATION FACTOR TU, MITOCHONDRIAL"/>
    <property type="match status" value="1"/>
</dbReference>
<gene>
    <name evidence="8" type="ORF">AB0L16_03420</name>
</gene>
<dbReference type="Pfam" id="PF03144">
    <property type="entry name" value="GTP_EFTU_D2"/>
    <property type="match status" value="1"/>
</dbReference>
<dbReference type="InterPro" id="IPR004161">
    <property type="entry name" value="EFTu-like_2"/>
</dbReference>
<evidence type="ECO:0000259" key="7">
    <source>
        <dbReference type="Pfam" id="PF03144"/>
    </source>
</evidence>
<evidence type="ECO:0000256" key="2">
    <source>
        <dbReference type="ARBA" id="ARBA00022768"/>
    </source>
</evidence>
<proteinExistence type="predicted"/>
<keyword evidence="2" id="KW-0251">Elongation factor</keyword>
<dbReference type="Proteomes" id="UP001552594">
    <property type="component" value="Unassembled WGS sequence"/>
</dbReference>
<evidence type="ECO:0000259" key="6">
    <source>
        <dbReference type="Pfam" id="PF03143"/>
    </source>
</evidence>
<dbReference type="SUPFAM" id="SSF52540">
    <property type="entry name" value="P-loop containing nucleoside triphosphate hydrolases"/>
    <property type="match status" value="1"/>
</dbReference>
<evidence type="ECO:0000259" key="5">
    <source>
        <dbReference type="Pfam" id="PF00009"/>
    </source>
</evidence>
<dbReference type="InterPro" id="IPR027417">
    <property type="entry name" value="P-loop_NTPase"/>
</dbReference>
<keyword evidence="4" id="KW-0342">GTP-binding</keyword>
<dbReference type="InterPro" id="IPR009001">
    <property type="entry name" value="Transl_elong_EF1A/Init_IF2_C"/>
</dbReference>
<dbReference type="InterPro" id="IPR000795">
    <property type="entry name" value="T_Tr_GTP-bd_dom"/>
</dbReference>
<feature type="domain" description="Translation elongation factor EFTu/EF1A C-terminal" evidence="6">
    <location>
        <begin position="293"/>
        <end position="367"/>
    </location>
</feature>
<dbReference type="Pfam" id="PF03143">
    <property type="entry name" value="GTP_EFTU_D3"/>
    <property type="match status" value="1"/>
</dbReference>
<dbReference type="InterPro" id="IPR004160">
    <property type="entry name" value="Transl_elong_EFTu/EF1A_C"/>
</dbReference>
<evidence type="ECO:0000256" key="3">
    <source>
        <dbReference type="ARBA" id="ARBA00022917"/>
    </source>
</evidence>
<keyword evidence="3" id="KW-0648">Protein biosynthesis</keyword>
<comment type="caution">
    <text evidence="8">The sequence shown here is derived from an EMBL/GenBank/DDBJ whole genome shotgun (WGS) entry which is preliminary data.</text>
</comment>
<name>A0ABV3JSQ1_STRON</name>
<sequence length="378" mass="39031">MPGQGYARTKPHLNIGTLGAHGHGKTTLTAAIAQVLGWPPRGNAVAGPGAAAPVMEYETGTRHYAHTDLPGHPARLGRLITAMATLDAAIVVVAAPDGVRPQTAQHLLLARHLGVEHLVVALTGAGDADPGRAEAAVRELLLAHGYPGAPTPVVRVCAKGALRGEPRWTGAVEALLDAIDTCVPVPVRYTDAPFRLPVQRVLTVPGRGTVATGVVVRGTVRPGERVCASGTGEAVRVAGLETFGKPMASAQAGDQVGLLLPGARWIRRGEALAAPGTVPVGQLFTARLRLPPPSCGGRRTPLYSGYRPRCHLGTAEVTGVLDLGPGGTARPGEEVAATVCLDRPVPLEPGGRLVLREGGRTVAVGTVGTMGEWTNRYP</sequence>
<feature type="domain" description="Tr-type G" evidence="5">
    <location>
        <begin position="53"/>
        <end position="184"/>
    </location>
</feature>
<dbReference type="Gene3D" id="3.40.50.300">
    <property type="entry name" value="P-loop containing nucleotide triphosphate hydrolases"/>
    <property type="match status" value="1"/>
</dbReference>
<accession>A0ABV3JSQ1</accession>
<dbReference type="SUPFAM" id="SSF50465">
    <property type="entry name" value="EF-Tu/eEF-1alpha/eIF2-gamma C-terminal domain"/>
    <property type="match status" value="1"/>
</dbReference>
<dbReference type="SUPFAM" id="SSF50447">
    <property type="entry name" value="Translation proteins"/>
    <property type="match status" value="1"/>
</dbReference>
<reference evidence="8 9" key="1">
    <citation type="submission" date="2024-06" db="EMBL/GenBank/DDBJ databases">
        <title>The Natural Products Discovery Center: Release of the First 8490 Sequenced Strains for Exploring Actinobacteria Biosynthetic Diversity.</title>
        <authorList>
            <person name="Kalkreuter E."/>
            <person name="Kautsar S.A."/>
            <person name="Yang D."/>
            <person name="Bader C.D."/>
            <person name="Teijaro C.N."/>
            <person name="Fluegel L."/>
            <person name="Davis C.M."/>
            <person name="Simpson J.R."/>
            <person name="Lauterbach L."/>
            <person name="Steele A.D."/>
            <person name="Gui C."/>
            <person name="Meng S."/>
            <person name="Li G."/>
            <person name="Viehrig K."/>
            <person name="Ye F."/>
            <person name="Su P."/>
            <person name="Kiefer A.F."/>
            <person name="Nichols A."/>
            <person name="Cepeda A.J."/>
            <person name="Yan W."/>
            <person name="Fan B."/>
            <person name="Jiang Y."/>
            <person name="Adhikari A."/>
            <person name="Zheng C.-J."/>
            <person name="Schuster L."/>
            <person name="Cowan T.M."/>
            <person name="Smanski M.J."/>
            <person name="Chevrette M.G."/>
            <person name="De Carvalho L.P.S."/>
            <person name="Shen B."/>
        </authorList>
    </citation>
    <scope>NUCLEOTIDE SEQUENCE [LARGE SCALE GENOMIC DNA]</scope>
    <source>
        <strain evidence="8 9">NPDC052347</strain>
    </source>
</reference>
<protein>
    <submittedName>
        <fullName evidence="8">GTP-binding protein</fullName>
    </submittedName>
</protein>
<keyword evidence="1" id="KW-0547">Nucleotide-binding</keyword>
<dbReference type="RefSeq" id="WP_109278725.1">
    <property type="nucleotide sequence ID" value="NZ_JBFAUK010000002.1"/>
</dbReference>
<feature type="domain" description="Translation elongation factor EFTu-like" evidence="7">
    <location>
        <begin position="208"/>
        <end position="262"/>
    </location>
</feature>
<evidence type="ECO:0000256" key="4">
    <source>
        <dbReference type="ARBA" id="ARBA00023134"/>
    </source>
</evidence>
<dbReference type="Pfam" id="PF00009">
    <property type="entry name" value="GTP_EFTU"/>
    <property type="match status" value="1"/>
</dbReference>
<dbReference type="Gene3D" id="2.40.30.10">
    <property type="entry name" value="Translation factors"/>
    <property type="match status" value="2"/>
</dbReference>
<dbReference type="PANTHER" id="PTHR43721">
    <property type="entry name" value="ELONGATION FACTOR TU-RELATED"/>
    <property type="match status" value="1"/>
</dbReference>
<evidence type="ECO:0000313" key="8">
    <source>
        <dbReference type="EMBL" id="MEV5505512.1"/>
    </source>
</evidence>
<dbReference type="InterPro" id="IPR050055">
    <property type="entry name" value="EF-Tu_GTPase"/>
</dbReference>
<dbReference type="EMBL" id="JBFAUK010000002">
    <property type="protein sequence ID" value="MEV5505512.1"/>
    <property type="molecule type" value="Genomic_DNA"/>
</dbReference>
<evidence type="ECO:0000313" key="9">
    <source>
        <dbReference type="Proteomes" id="UP001552594"/>
    </source>
</evidence>